<evidence type="ECO:0000313" key="5">
    <source>
        <dbReference type="Proteomes" id="UP000317010"/>
    </source>
</evidence>
<dbReference type="GO" id="GO:0000156">
    <property type="term" value="F:phosphorelay response regulator activity"/>
    <property type="evidence" value="ECO:0007669"/>
    <property type="project" value="InterPro"/>
</dbReference>
<dbReference type="SMART" id="SM00850">
    <property type="entry name" value="LytTR"/>
    <property type="match status" value="1"/>
</dbReference>
<protein>
    <submittedName>
        <fullName evidence="4">LytTR family two component transcriptional regulator</fullName>
    </submittedName>
</protein>
<dbReference type="SUPFAM" id="SSF52172">
    <property type="entry name" value="CheY-like"/>
    <property type="match status" value="1"/>
</dbReference>
<feature type="domain" description="Response regulatory" evidence="2">
    <location>
        <begin position="4"/>
        <end position="115"/>
    </location>
</feature>
<sequence>MNLSCIIIDDEPDAIDLVELLIGQSTTWTVKAKCYDALEALAFLKTNPVDFIFLDINMPKLSGMELASLLPHQTKIVFTTAYSEYAVESYAFQTIDYLLKPITLKRFLASVQKIEHYFSKYEPEQLLNPEQSQEFFFVKSGKTLRKIVLKEIQYFEGEKDYVRLVKGEEQLLIYRRLKDIEEQLKLPFIRVHNSYIVNYEQLSKMEDNHIYIADKRIPVSEKFRERFMEVINKNKF</sequence>
<evidence type="ECO:0000256" key="1">
    <source>
        <dbReference type="PROSITE-ProRule" id="PRU00169"/>
    </source>
</evidence>
<keyword evidence="1" id="KW-0597">Phosphoprotein</keyword>
<dbReference type="OrthoDB" id="9787344at2"/>
<dbReference type="Gene3D" id="2.40.50.1020">
    <property type="entry name" value="LytTr DNA-binding domain"/>
    <property type="match status" value="1"/>
</dbReference>
<accession>A0A562TYJ2</accession>
<gene>
    <name evidence="4" type="ORF">JN11_02833</name>
</gene>
<keyword evidence="5" id="KW-1185">Reference proteome</keyword>
<dbReference type="PROSITE" id="PS50110">
    <property type="entry name" value="RESPONSE_REGULATORY"/>
    <property type="match status" value="1"/>
</dbReference>
<evidence type="ECO:0000259" key="2">
    <source>
        <dbReference type="PROSITE" id="PS50110"/>
    </source>
</evidence>
<name>A0A562TYJ2_9SPHI</name>
<dbReference type="SMART" id="SM00448">
    <property type="entry name" value="REC"/>
    <property type="match status" value="1"/>
</dbReference>
<reference evidence="4 5" key="1">
    <citation type="submission" date="2019-07" db="EMBL/GenBank/DDBJ databases">
        <title>Genomic Encyclopedia of Archaeal and Bacterial Type Strains, Phase II (KMG-II): from individual species to whole genera.</title>
        <authorList>
            <person name="Goeker M."/>
        </authorList>
    </citation>
    <scope>NUCLEOTIDE SEQUENCE [LARGE SCALE GENOMIC DNA]</scope>
    <source>
        <strain evidence="4 5">ATCC BAA-1854</strain>
    </source>
</reference>
<feature type="modified residue" description="4-aspartylphosphate" evidence="1">
    <location>
        <position position="55"/>
    </location>
</feature>
<dbReference type="InterPro" id="IPR007492">
    <property type="entry name" value="LytTR_DNA-bd_dom"/>
</dbReference>
<dbReference type="EMBL" id="VLLI01000008">
    <property type="protein sequence ID" value="TWI98645.1"/>
    <property type="molecule type" value="Genomic_DNA"/>
</dbReference>
<evidence type="ECO:0000313" key="4">
    <source>
        <dbReference type="EMBL" id="TWI98645.1"/>
    </source>
</evidence>
<feature type="domain" description="HTH LytTR-type" evidence="3">
    <location>
        <begin position="136"/>
        <end position="198"/>
    </location>
</feature>
<dbReference type="PANTHER" id="PTHR37299">
    <property type="entry name" value="TRANSCRIPTIONAL REGULATOR-RELATED"/>
    <property type="match status" value="1"/>
</dbReference>
<organism evidence="4 5">
    <name type="scientific">Mucilaginibacter frigoritolerans</name>
    <dbReference type="NCBI Taxonomy" id="652788"/>
    <lineage>
        <taxon>Bacteria</taxon>
        <taxon>Pseudomonadati</taxon>
        <taxon>Bacteroidota</taxon>
        <taxon>Sphingobacteriia</taxon>
        <taxon>Sphingobacteriales</taxon>
        <taxon>Sphingobacteriaceae</taxon>
        <taxon>Mucilaginibacter</taxon>
    </lineage>
</organism>
<evidence type="ECO:0000259" key="3">
    <source>
        <dbReference type="PROSITE" id="PS50930"/>
    </source>
</evidence>
<comment type="caution">
    <text evidence="4">The sequence shown here is derived from an EMBL/GenBank/DDBJ whole genome shotgun (WGS) entry which is preliminary data.</text>
</comment>
<dbReference type="PROSITE" id="PS50930">
    <property type="entry name" value="HTH_LYTTR"/>
    <property type="match status" value="1"/>
</dbReference>
<dbReference type="InterPro" id="IPR011006">
    <property type="entry name" value="CheY-like_superfamily"/>
</dbReference>
<dbReference type="PANTHER" id="PTHR37299:SF1">
    <property type="entry name" value="STAGE 0 SPORULATION PROTEIN A HOMOLOG"/>
    <property type="match status" value="1"/>
</dbReference>
<dbReference type="Proteomes" id="UP000317010">
    <property type="component" value="Unassembled WGS sequence"/>
</dbReference>
<dbReference type="Gene3D" id="3.40.50.2300">
    <property type="match status" value="1"/>
</dbReference>
<dbReference type="InterPro" id="IPR046947">
    <property type="entry name" value="LytR-like"/>
</dbReference>
<dbReference type="GO" id="GO:0003677">
    <property type="term" value="F:DNA binding"/>
    <property type="evidence" value="ECO:0007669"/>
    <property type="project" value="InterPro"/>
</dbReference>
<dbReference type="RefSeq" id="WP_144913478.1">
    <property type="nucleotide sequence ID" value="NZ_VLLI01000008.1"/>
</dbReference>
<dbReference type="AlphaFoldDB" id="A0A562TYJ2"/>
<dbReference type="Pfam" id="PF04397">
    <property type="entry name" value="LytTR"/>
    <property type="match status" value="1"/>
</dbReference>
<dbReference type="InterPro" id="IPR001789">
    <property type="entry name" value="Sig_transdc_resp-reg_receiver"/>
</dbReference>
<dbReference type="Pfam" id="PF00072">
    <property type="entry name" value="Response_reg"/>
    <property type="match status" value="1"/>
</dbReference>
<proteinExistence type="predicted"/>